<feature type="compositionally biased region" description="Polar residues" evidence="4">
    <location>
        <begin position="11"/>
        <end position="23"/>
    </location>
</feature>
<protein>
    <recommendedName>
        <fullName evidence="7">WEB family protein</fullName>
    </recommendedName>
</protein>
<evidence type="ECO:0000313" key="6">
    <source>
        <dbReference type="Proteomes" id="UP001222027"/>
    </source>
</evidence>
<evidence type="ECO:0000256" key="2">
    <source>
        <dbReference type="ARBA" id="ARBA00023054"/>
    </source>
</evidence>
<name>A0AAV8Q356_ENSVE</name>
<dbReference type="AlphaFoldDB" id="A0AAV8Q356"/>
<feature type="region of interest" description="Disordered" evidence="4">
    <location>
        <begin position="1"/>
        <end position="102"/>
    </location>
</feature>
<feature type="compositionally biased region" description="Polar residues" evidence="4">
    <location>
        <begin position="771"/>
        <end position="790"/>
    </location>
</feature>
<accession>A0AAV8Q356</accession>
<evidence type="ECO:0000256" key="1">
    <source>
        <dbReference type="ARBA" id="ARBA00005485"/>
    </source>
</evidence>
<feature type="compositionally biased region" description="Basic and acidic residues" evidence="4">
    <location>
        <begin position="70"/>
        <end position="80"/>
    </location>
</feature>
<feature type="compositionally biased region" description="Low complexity" evidence="4">
    <location>
        <begin position="81"/>
        <end position="92"/>
    </location>
</feature>
<dbReference type="GO" id="GO:0007131">
    <property type="term" value="P:reciprocal meiotic recombination"/>
    <property type="evidence" value="ECO:0007669"/>
    <property type="project" value="TreeGrafter"/>
</dbReference>
<gene>
    <name evidence="5" type="ORF">OPV22_028451</name>
</gene>
<dbReference type="PANTHER" id="PTHR23160">
    <property type="entry name" value="SYNAPTONEMAL COMPLEX PROTEIN-RELATED"/>
    <property type="match status" value="1"/>
</dbReference>
<feature type="coiled-coil region" evidence="3">
    <location>
        <begin position="277"/>
        <end position="700"/>
    </location>
</feature>
<dbReference type="Pfam" id="PF05701">
    <property type="entry name" value="WEMBL"/>
    <property type="match status" value="1"/>
</dbReference>
<reference evidence="5 6" key="1">
    <citation type="submission" date="2022-12" db="EMBL/GenBank/DDBJ databases">
        <title>Chromosome-scale assembly of the Ensete ventricosum genome.</title>
        <authorList>
            <person name="Dussert Y."/>
            <person name="Stocks J."/>
            <person name="Wendawek A."/>
            <person name="Woldeyes F."/>
            <person name="Nichols R.A."/>
            <person name="Borrell J.S."/>
        </authorList>
    </citation>
    <scope>NUCLEOTIDE SEQUENCE [LARGE SCALE GENOMIC DNA]</scope>
    <source>
        <strain evidence="6">cv. Maze</strain>
        <tissue evidence="5">Seeds</tissue>
    </source>
</reference>
<evidence type="ECO:0000313" key="5">
    <source>
        <dbReference type="EMBL" id="KAJ8465899.1"/>
    </source>
</evidence>
<dbReference type="EMBL" id="JAQQAF010000008">
    <property type="protein sequence ID" value="KAJ8465899.1"/>
    <property type="molecule type" value="Genomic_DNA"/>
</dbReference>
<sequence>MLPAKAKSGLSEASNGKTTSATPKVSKVARNGSTKSDSGSPSPAQKPSSPVPKVSPSVAKPSSPVPKSRSLLERSPKSVESKPPTKTSTTPEKPSRTSKVSELQAKLDAIEEDLKKAREQLASAEQEKTQTLEELNEAKRLASEMNEKLEAAIVAKKMTEEILEIEKFRADELEQAGIEGAQKREAEHQKEIEGIRNQLASDASTLLSVTQELQKVKLELASANNVKNTALNEADDAKKIAEVNGEKVEALSREVIHLKSLLDSNLDNMNTEAAEMIKKLHVEMNCLELELERAKTAEEKLPKMESLVERLRMEVTDARKAESDACEQVEELKKDVASFESRLKEVNQSEKSATESLDITRKKMEEYATLLQNAETEIAALQGKMESMEIEVAKYKNDLKESDRKLDLTEEEAVSLRKTVELFKSELKKLEEEKLQVLDKDKIAASDIERLLEEKNKLVDELNTSRDEAEKVKKAMEGLASALHEMSAEARENQERLLAKQAEIEDAQVQIEQLNSAIKNTEERYEVMLDEARYEIVCLKKSVENFETEASNSSTEWDTKELHFINAIKKSEDELSSLKMEMAKFVDSLKLAEQEAQAAKADSVEMLSKLKQAESAATAAYEAAEEAKAEALWLKERLLDKENELQSITQENDDLRVRETTALQKIKDLSSLLEEATAKKTEEKIRLSKTEKECDILQNKPQEINSREWVLNYHSDDQKPNMENKKGNQNQNDGEEDPMDIMSKGLASEKDHETESIDDDADSKLDGGSFDQINSMTESMDYGTTSPTKNQEQKKKKAFLHKFGTLLKKGSHKTHK</sequence>
<evidence type="ECO:0000256" key="3">
    <source>
        <dbReference type="SAM" id="Coils"/>
    </source>
</evidence>
<proteinExistence type="inferred from homology"/>
<organism evidence="5 6">
    <name type="scientific">Ensete ventricosum</name>
    <name type="common">Abyssinian banana</name>
    <name type="synonym">Musa ensete</name>
    <dbReference type="NCBI Taxonomy" id="4639"/>
    <lineage>
        <taxon>Eukaryota</taxon>
        <taxon>Viridiplantae</taxon>
        <taxon>Streptophyta</taxon>
        <taxon>Embryophyta</taxon>
        <taxon>Tracheophyta</taxon>
        <taxon>Spermatophyta</taxon>
        <taxon>Magnoliopsida</taxon>
        <taxon>Liliopsida</taxon>
        <taxon>Zingiberales</taxon>
        <taxon>Musaceae</taxon>
        <taxon>Ensete</taxon>
    </lineage>
</organism>
<keyword evidence="6" id="KW-1185">Reference proteome</keyword>
<evidence type="ECO:0000256" key="4">
    <source>
        <dbReference type="SAM" id="MobiDB-lite"/>
    </source>
</evidence>
<feature type="compositionally biased region" description="Basic and acidic residues" evidence="4">
    <location>
        <begin position="714"/>
        <end position="726"/>
    </location>
</feature>
<comment type="similarity">
    <text evidence="1">Belongs to the WEB family.</text>
</comment>
<keyword evidence="2 3" id="KW-0175">Coiled coil</keyword>
<feature type="compositionally biased region" description="Low complexity" evidence="4">
    <location>
        <begin position="40"/>
        <end position="68"/>
    </location>
</feature>
<comment type="caution">
    <text evidence="5">The sequence shown here is derived from an EMBL/GenBank/DDBJ whole genome shotgun (WGS) entry which is preliminary data.</text>
</comment>
<dbReference type="PANTHER" id="PTHR23160:SF20">
    <property type="entry name" value="OS02G0439200 PROTEIN"/>
    <property type="match status" value="1"/>
</dbReference>
<dbReference type="InterPro" id="IPR008545">
    <property type="entry name" value="Web"/>
</dbReference>
<evidence type="ECO:0008006" key="7">
    <source>
        <dbReference type="Google" id="ProtNLM"/>
    </source>
</evidence>
<dbReference type="Proteomes" id="UP001222027">
    <property type="component" value="Unassembled WGS sequence"/>
</dbReference>
<feature type="region of interest" description="Disordered" evidence="4">
    <location>
        <begin position="707"/>
        <end position="795"/>
    </location>
</feature>